<gene>
    <name evidence="4" type="ORF">SAMN05446927_4292</name>
</gene>
<name>A0A7Z7I8U2_9BURK</name>
<keyword evidence="1" id="KW-0269">Exonuclease</keyword>
<dbReference type="SUPFAM" id="SSF56281">
    <property type="entry name" value="Metallo-hydrolase/oxidoreductase"/>
    <property type="match status" value="1"/>
</dbReference>
<comment type="caution">
    <text evidence="4">The sequence shown here is derived from an EMBL/GenBank/DDBJ whole genome shotgun (WGS) entry which is preliminary data.</text>
</comment>
<feature type="domain" description="Metallo-beta-lactamase" evidence="3">
    <location>
        <begin position="13"/>
        <end position="198"/>
    </location>
</feature>
<dbReference type="CDD" id="cd07732">
    <property type="entry name" value="metallo-hydrolase-like_MBL-fold"/>
    <property type="match status" value="1"/>
</dbReference>
<dbReference type="GO" id="GO:0004527">
    <property type="term" value="F:exonuclease activity"/>
    <property type="evidence" value="ECO:0007669"/>
    <property type="project" value="UniProtKB-KW"/>
</dbReference>
<evidence type="ECO:0000256" key="1">
    <source>
        <dbReference type="ARBA" id="ARBA00022839"/>
    </source>
</evidence>
<keyword evidence="1" id="KW-0378">Hydrolase</keyword>
<protein>
    <submittedName>
        <fullName evidence="4">Beta-lactamase superfamily domain-containing protein</fullName>
    </submittedName>
</protein>
<dbReference type="PANTHER" id="PTHR43694:SF1">
    <property type="entry name" value="RIBONUCLEASE J"/>
    <property type="match status" value="1"/>
</dbReference>
<proteinExistence type="predicted"/>
<evidence type="ECO:0000259" key="3">
    <source>
        <dbReference type="SMART" id="SM00849"/>
    </source>
</evidence>
<dbReference type="InterPro" id="IPR036866">
    <property type="entry name" value="RibonucZ/Hydroxyglut_hydro"/>
</dbReference>
<dbReference type="Gene3D" id="3.60.15.10">
    <property type="entry name" value="Ribonuclease Z/Hydroxyacylglutathione hydrolase-like"/>
    <property type="match status" value="1"/>
</dbReference>
<dbReference type="Pfam" id="PF12706">
    <property type="entry name" value="Lactamase_B_2"/>
    <property type="match status" value="1"/>
</dbReference>
<dbReference type="AlphaFoldDB" id="A0A7Z7I8U2"/>
<dbReference type="RefSeq" id="WP_097190254.1">
    <property type="nucleotide sequence ID" value="NZ_OCSU01000002.1"/>
</dbReference>
<dbReference type="SMART" id="SM00849">
    <property type="entry name" value="Lactamase_B"/>
    <property type="match status" value="1"/>
</dbReference>
<keyword evidence="1" id="KW-0540">Nuclease</keyword>
<evidence type="ECO:0000313" key="4">
    <source>
        <dbReference type="EMBL" id="SOE81037.1"/>
    </source>
</evidence>
<sequence length="415" mass="46177">MRVCIHRGSKQIGGSCVELEAQGHRIVLDLGLPLDAETNDRRYLPAINGFDGSDPSLRGILISHPHLDHYGLLSHVSQNIKVGLGPAARRMLKAASDFVPGDWPIPVAGWDYKSGQTFEIGPFRVTPHLVDHSAFDAYALLIEAEGKRLFYSGDFRGHGRKSALFEKMLANPPTDIDALLVEGSSLGRLGADEAFPTESDIEAQLATTFRATAGLALVHTSAQNIDRIVSILRAARKTGRTLVIDLYAAALLEATGNANLPQSGWKDVALFVPEAQRRHVKRNALFDLLSKHSKNRIFAEHLKADPSKFAILFRPLHRFDLERAECLIDARYVYSQWEGYWEGGTYDNLRDWIHSRSIPKLSVHTSGHASPKDLKAFVKAVAPRRVVSIHTFRPELYPTMFDNVEPHADGEWWGL</sequence>
<accession>A0A7Z7I8U2</accession>
<dbReference type="GO" id="GO:0003723">
    <property type="term" value="F:RNA binding"/>
    <property type="evidence" value="ECO:0007669"/>
    <property type="project" value="UniProtKB-KW"/>
</dbReference>
<dbReference type="InterPro" id="IPR001279">
    <property type="entry name" value="Metallo-B-lactamas"/>
</dbReference>
<dbReference type="PANTHER" id="PTHR43694">
    <property type="entry name" value="RIBONUCLEASE J"/>
    <property type="match status" value="1"/>
</dbReference>
<reference evidence="4 5" key="1">
    <citation type="submission" date="2017-09" db="EMBL/GenBank/DDBJ databases">
        <authorList>
            <person name="Varghese N."/>
            <person name="Submissions S."/>
        </authorList>
    </citation>
    <scope>NUCLEOTIDE SEQUENCE [LARGE SCALE GENOMIC DNA]</scope>
    <source>
        <strain evidence="4 5">OK806</strain>
    </source>
</reference>
<keyword evidence="2" id="KW-0694">RNA-binding</keyword>
<evidence type="ECO:0000256" key="2">
    <source>
        <dbReference type="ARBA" id="ARBA00022884"/>
    </source>
</evidence>
<evidence type="ECO:0000313" key="5">
    <source>
        <dbReference type="Proteomes" id="UP000219522"/>
    </source>
</evidence>
<organism evidence="4 5">
    <name type="scientific">Caballeronia arationis</name>
    <dbReference type="NCBI Taxonomy" id="1777142"/>
    <lineage>
        <taxon>Bacteria</taxon>
        <taxon>Pseudomonadati</taxon>
        <taxon>Pseudomonadota</taxon>
        <taxon>Betaproteobacteria</taxon>
        <taxon>Burkholderiales</taxon>
        <taxon>Burkholderiaceae</taxon>
        <taxon>Caballeronia</taxon>
    </lineage>
</organism>
<keyword evidence="5" id="KW-1185">Reference proteome</keyword>
<dbReference type="EMBL" id="OCSU01000002">
    <property type="protein sequence ID" value="SOE81037.1"/>
    <property type="molecule type" value="Genomic_DNA"/>
</dbReference>
<dbReference type="Gene3D" id="3.40.50.10710">
    <property type="entry name" value="Metallo-hydrolase/oxidoreductase"/>
    <property type="match status" value="1"/>
</dbReference>
<dbReference type="Proteomes" id="UP000219522">
    <property type="component" value="Unassembled WGS sequence"/>
</dbReference>
<dbReference type="InterPro" id="IPR042173">
    <property type="entry name" value="RNase_J_2"/>
</dbReference>